<evidence type="ECO:0000313" key="1">
    <source>
        <dbReference type="EMBL" id="GKT35697.1"/>
    </source>
</evidence>
<dbReference type="Proteomes" id="UP001057375">
    <property type="component" value="Unassembled WGS sequence"/>
</dbReference>
<keyword evidence="2" id="KW-1185">Reference proteome</keyword>
<proteinExistence type="predicted"/>
<sequence length="111" mass="12763">MSKKDEKIDPTGMVLLATPHLPFSENESDISELQFGEELAEQYETRVKEGIIAQTIQHVSILAFKHVISPFWIKHGNGKLTPFQKKKMKNVVDAYGFQRFAVEEELRKLCE</sequence>
<name>A0ABQ5KTB2_9EUKA</name>
<accession>A0ABQ5KTB2</accession>
<comment type="caution">
    <text evidence="1">The sequence shown here is derived from an EMBL/GenBank/DDBJ whole genome shotgun (WGS) entry which is preliminary data.</text>
</comment>
<protein>
    <submittedName>
        <fullName evidence="1">Uncharacterized protein</fullName>
    </submittedName>
</protein>
<reference evidence="1" key="1">
    <citation type="submission" date="2022-03" db="EMBL/GenBank/DDBJ databases">
        <title>Draft genome sequence of Aduncisulcus paluster, a free-living microaerophilic Fornicata.</title>
        <authorList>
            <person name="Yuyama I."/>
            <person name="Kume K."/>
            <person name="Tamura T."/>
            <person name="Inagaki Y."/>
            <person name="Hashimoto T."/>
        </authorList>
    </citation>
    <scope>NUCLEOTIDE SEQUENCE</scope>
    <source>
        <strain evidence="1">NY0171</strain>
    </source>
</reference>
<gene>
    <name evidence="1" type="ORF">ADUPG1_008802</name>
</gene>
<dbReference type="EMBL" id="BQXS01011046">
    <property type="protein sequence ID" value="GKT35697.1"/>
    <property type="molecule type" value="Genomic_DNA"/>
</dbReference>
<evidence type="ECO:0000313" key="2">
    <source>
        <dbReference type="Proteomes" id="UP001057375"/>
    </source>
</evidence>
<organism evidence="1 2">
    <name type="scientific">Aduncisulcus paluster</name>
    <dbReference type="NCBI Taxonomy" id="2918883"/>
    <lineage>
        <taxon>Eukaryota</taxon>
        <taxon>Metamonada</taxon>
        <taxon>Carpediemonas-like organisms</taxon>
        <taxon>Aduncisulcus</taxon>
    </lineage>
</organism>